<evidence type="ECO:0000313" key="2">
    <source>
        <dbReference type="EMBL" id="KAF0925309.1"/>
    </source>
</evidence>
<evidence type="ECO:0000256" key="1">
    <source>
        <dbReference type="SAM" id="MobiDB-lite"/>
    </source>
</evidence>
<dbReference type="Proteomes" id="UP000479710">
    <property type="component" value="Unassembled WGS sequence"/>
</dbReference>
<comment type="caution">
    <text evidence="2">The sequence shown here is derived from an EMBL/GenBank/DDBJ whole genome shotgun (WGS) entry which is preliminary data.</text>
</comment>
<accession>A0A6G1EKP0</accession>
<dbReference type="EMBL" id="SPHZ02000003">
    <property type="protein sequence ID" value="KAF0925309.1"/>
    <property type="molecule type" value="Genomic_DNA"/>
</dbReference>
<evidence type="ECO:0000313" key="3">
    <source>
        <dbReference type="Proteomes" id="UP000479710"/>
    </source>
</evidence>
<gene>
    <name evidence="2" type="ORF">E2562_016008</name>
</gene>
<feature type="compositionally biased region" description="Basic and acidic residues" evidence="1">
    <location>
        <begin position="76"/>
        <end position="87"/>
    </location>
</feature>
<feature type="region of interest" description="Disordered" evidence="1">
    <location>
        <begin position="69"/>
        <end position="89"/>
    </location>
</feature>
<sequence>MAGAVNTNPTPRESWQPEDETTTMKDDMKTTDDVIGVKITIEKAAVEKIKSEEIIEKVADAHPRVTGEIDNLPVNKNEEGAGEKDQGHWSSAIATARKCSITEVLQDPPPLPPTTEAIIDTIDTVTAALPSTWAADARPLLLIYVM</sequence>
<proteinExistence type="predicted"/>
<name>A0A6G1EKP0_9ORYZ</name>
<feature type="compositionally biased region" description="Polar residues" evidence="1">
    <location>
        <begin position="1"/>
        <end position="13"/>
    </location>
</feature>
<dbReference type="AlphaFoldDB" id="A0A6G1EKP0"/>
<feature type="region of interest" description="Disordered" evidence="1">
    <location>
        <begin position="1"/>
        <end position="29"/>
    </location>
</feature>
<protein>
    <submittedName>
        <fullName evidence="2">Uncharacterized protein</fullName>
    </submittedName>
</protein>
<reference evidence="2 3" key="1">
    <citation type="submission" date="2019-11" db="EMBL/GenBank/DDBJ databases">
        <title>Whole genome sequence of Oryza granulata.</title>
        <authorList>
            <person name="Li W."/>
        </authorList>
    </citation>
    <scope>NUCLEOTIDE SEQUENCE [LARGE SCALE GENOMIC DNA]</scope>
    <source>
        <strain evidence="3">cv. Menghai</strain>
        <tissue evidence="2">Leaf</tissue>
    </source>
</reference>
<keyword evidence="3" id="KW-1185">Reference proteome</keyword>
<organism evidence="2 3">
    <name type="scientific">Oryza meyeriana var. granulata</name>
    <dbReference type="NCBI Taxonomy" id="110450"/>
    <lineage>
        <taxon>Eukaryota</taxon>
        <taxon>Viridiplantae</taxon>
        <taxon>Streptophyta</taxon>
        <taxon>Embryophyta</taxon>
        <taxon>Tracheophyta</taxon>
        <taxon>Spermatophyta</taxon>
        <taxon>Magnoliopsida</taxon>
        <taxon>Liliopsida</taxon>
        <taxon>Poales</taxon>
        <taxon>Poaceae</taxon>
        <taxon>BOP clade</taxon>
        <taxon>Oryzoideae</taxon>
        <taxon>Oryzeae</taxon>
        <taxon>Oryzinae</taxon>
        <taxon>Oryza</taxon>
        <taxon>Oryza meyeriana</taxon>
    </lineage>
</organism>